<evidence type="ECO:0000313" key="2">
    <source>
        <dbReference type="EMBL" id="TYQ04196.1"/>
    </source>
</evidence>
<organism evidence="2">
    <name type="scientific">Nocardia globerula</name>
    <dbReference type="NCBI Taxonomy" id="1818"/>
    <lineage>
        <taxon>Bacteria</taxon>
        <taxon>Bacillati</taxon>
        <taxon>Actinomycetota</taxon>
        <taxon>Actinomycetes</taxon>
        <taxon>Mycobacteriales</taxon>
        <taxon>Nocardiaceae</taxon>
        <taxon>Nocardia</taxon>
    </lineage>
</organism>
<dbReference type="Pfam" id="PF13400">
    <property type="entry name" value="Tad"/>
    <property type="match status" value="1"/>
</dbReference>
<sequence>MTLQADDGIATVFSCIALAGIVAVTGGLLHVGSAVTARHTAQSSADLSALAGAGALERGAEAGCAAAIDVATRMRTVLAECTVEDWDVIVQVRAPVLLSRFGIGDAEASARAGPVD</sequence>
<dbReference type="InterPro" id="IPR021202">
    <property type="entry name" value="Rv3654c-like"/>
</dbReference>
<accession>A0A652YQ33</accession>
<feature type="domain" description="Putative Flp pilus-assembly TadG-like N-terminal" evidence="1">
    <location>
        <begin position="10"/>
        <end position="54"/>
    </location>
</feature>
<protein>
    <submittedName>
        <fullName evidence="2">Secretion/DNA translocation related TadE-like protein</fullName>
    </submittedName>
</protein>
<comment type="caution">
    <text evidence="2">The sequence shown here is derived from an EMBL/GenBank/DDBJ whole genome shotgun (WGS) entry which is preliminary data.</text>
</comment>
<evidence type="ECO:0000259" key="1">
    <source>
        <dbReference type="Pfam" id="PF13400"/>
    </source>
</evidence>
<proteinExistence type="predicted"/>
<dbReference type="InterPro" id="IPR028087">
    <property type="entry name" value="Tad_N"/>
</dbReference>
<dbReference type="AlphaFoldDB" id="A0A652YQ33"/>
<dbReference type="EMBL" id="VNIQ01000004">
    <property type="protein sequence ID" value="TYQ04196.1"/>
    <property type="molecule type" value="Genomic_DNA"/>
</dbReference>
<name>A0A652YQ33_NOCGL</name>
<dbReference type="NCBIfam" id="TIGR03816">
    <property type="entry name" value="tadE_like_DECH"/>
    <property type="match status" value="1"/>
</dbReference>
<reference evidence="2" key="1">
    <citation type="submission" date="2019-07" db="EMBL/GenBank/DDBJ databases">
        <title>Genomic Encyclopedia of Type Strains, Phase IV (KMG-IV): sequencing the most valuable type-strain genomes for metagenomic binning, comparative biology and taxonomic classification.</title>
        <authorList>
            <person name="Goeker M."/>
        </authorList>
    </citation>
    <scope>NUCLEOTIDE SEQUENCE</scope>
    <source>
        <strain evidence="2">DSM 44596</strain>
    </source>
</reference>
<gene>
    <name evidence="2" type="ORF">FNL38_104574</name>
</gene>